<evidence type="ECO:0000313" key="3">
    <source>
        <dbReference type="Proteomes" id="UP000260351"/>
    </source>
</evidence>
<dbReference type="OrthoDB" id="7052318at2"/>
<dbReference type="AlphaFoldDB" id="A0A3E1K5R1"/>
<dbReference type="RefSeq" id="WP_116651595.1">
    <property type="nucleotide sequence ID" value="NZ_QUZK01000047.1"/>
</dbReference>
<evidence type="ECO:0000313" key="2">
    <source>
        <dbReference type="EMBL" id="RFF29372.1"/>
    </source>
</evidence>
<dbReference type="Pfam" id="PF00563">
    <property type="entry name" value="EAL"/>
    <property type="match status" value="1"/>
</dbReference>
<comment type="caution">
    <text evidence="2">The sequence shown here is derived from an EMBL/GenBank/DDBJ whole genome shotgun (WGS) entry which is preliminary data.</text>
</comment>
<dbReference type="SUPFAM" id="SSF141868">
    <property type="entry name" value="EAL domain-like"/>
    <property type="match status" value="1"/>
</dbReference>
<dbReference type="Proteomes" id="UP000260351">
    <property type="component" value="Unassembled WGS sequence"/>
</dbReference>
<dbReference type="InterPro" id="IPR001633">
    <property type="entry name" value="EAL_dom"/>
</dbReference>
<dbReference type="PANTHER" id="PTHR33121:SF79">
    <property type="entry name" value="CYCLIC DI-GMP PHOSPHODIESTERASE PDED-RELATED"/>
    <property type="match status" value="1"/>
</dbReference>
<dbReference type="CDD" id="cd01948">
    <property type="entry name" value="EAL"/>
    <property type="match status" value="1"/>
</dbReference>
<feature type="domain" description="EAL" evidence="1">
    <location>
        <begin position="199"/>
        <end position="445"/>
    </location>
</feature>
<dbReference type="Gene3D" id="3.20.20.450">
    <property type="entry name" value="EAL domain"/>
    <property type="match status" value="1"/>
</dbReference>
<dbReference type="SUPFAM" id="SSF55073">
    <property type="entry name" value="Nucleotide cyclase"/>
    <property type="match status" value="1"/>
</dbReference>
<organism evidence="2 3">
    <name type="scientific">Wenzhouxiangella sediminis</name>
    <dbReference type="NCBI Taxonomy" id="1792836"/>
    <lineage>
        <taxon>Bacteria</taxon>
        <taxon>Pseudomonadati</taxon>
        <taxon>Pseudomonadota</taxon>
        <taxon>Gammaproteobacteria</taxon>
        <taxon>Chromatiales</taxon>
        <taxon>Wenzhouxiangellaceae</taxon>
        <taxon>Wenzhouxiangella</taxon>
    </lineage>
</organism>
<dbReference type="GO" id="GO:0071111">
    <property type="term" value="F:cyclic-guanylate-specific phosphodiesterase activity"/>
    <property type="evidence" value="ECO:0007669"/>
    <property type="project" value="InterPro"/>
</dbReference>
<dbReference type="InterPro" id="IPR050706">
    <property type="entry name" value="Cyclic-di-GMP_PDE-like"/>
</dbReference>
<dbReference type="SMART" id="SM00052">
    <property type="entry name" value="EAL"/>
    <property type="match status" value="1"/>
</dbReference>
<dbReference type="PANTHER" id="PTHR33121">
    <property type="entry name" value="CYCLIC DI-GMP PHOSPHODIESTERASE PDEF"/>
    <property type="match status" value="1"/>
</dbReference>
<proteinExistence type="predicted"/>
<dbReference type="EMBL" id="QUZK01000047">
    <property type="protein sequence ID" value="RFF29372.1"/>
    <property type="molecule type" value="Genomic_DNA"/>
</dbReference>
<dbReference type="InterPro" id="IPR035919">
    <property type="entry name" value="EAL_sf"/>
</dbReference>
<keyword evidence="3" id="KW-1185">Reference proteome</keyword>
<dbReference type="Gene3D" id="3.30.70.270">
    <property type="match status" value="1"/>
</dbReference>
<evidence type="ECO:0000259" key="1">
    <source>
        <dbReference type="PROSITE" id="PS50883"/>
    </source>
</evidence>
<gene>
    <name evidence="2" type="ORF">DZC52_13060</name>
</gene>
<sequence>MTDSTEPGDGRRGHERVGSARLIDAHAGTRRARRKFLRYAEFRYRQFINDPRQHPHGVACIYFNNWRECRDHFGFGGLETVNGLVERRTLDTLADHDIFLRLADSSLVGVLWPGGGDRDIESWAADMIEKLTESEYPIGSRWLTATFSIGLCWFDRRVRGAEEALLDAMHLAEQLAEQGENQYRVFRPVRAPREELGSDEQLARQIRRSLHSNRLRMVFQPLLAASPEGGRYYQAWARLMTDSGKLVPARHFLDVARRHELIGALQRWTLRRSVHYLATAHGNPSAVRLFVNVSPEAFDERMLEWLVRIRQRHPEVGPRLIVEFEVFDLENRSGETRRAMERLAALGIRIGLSGIGEKQLGHRLVDEAPVDFLRLAPGFADGLHERAGLAGEFMAFISRAHHTDRAVIMPEVEREEQVIEFWQAGVDFIQGDYIEHPQTAPEATG</sequence>
<dbReference type="InterPro" id="IPR043128">
    <property type="entry name" value="Rev_trsase/Diguanyl_cyclase"/>
</dbReference>
<dbReference type="PROSITE" id="PS50883">
    <property type="entry name" value="EAL"/>
    <property type="match status" value="1"/>
</dbReference>
<dbReference type="InterPro" id="IPR029787">
    <property type="entry name" value="Nucleotide_cyclase"/>
</dbReference>
<name>A0A3E1K5R1_9GAMM</name>
<accession>A0A3E1K5R1</accession>
<protein>
    <submittedName>
        <fullName evidence="2">GGDEF domain-containing protein</fullName>
    </submittedName>
</protein>
<reference evidence="2 3" key="1">
    <citation type="submission" date="2018-08" db="EMBL/GenBank/DDBJ databases">
        <title>Wenzhouxiangella salilacus sp. nov., a novel bacterium isolated from a saline lake in Xinjiang Province, China.</title>
        <authorList>
            <person name="Han S."/>
        </authorList>
    </citation>
    <scope>NUCLEOTIDE SEQUENCE [LARGE SCALE GENOMIC DNA]</scope>
    <source>
        <strain evidence="2 3">XDB06</strain>
    </source>
</reference>